<feature type="transmembrane region" description="Helical" evidence="2">
    <location>
        <begin position="65"/>
        <end position="82"/>
    </location>
</feature>
<dbReference type="EMBL" id="PIYS01000010">
    <property type="protein sequence ID" value="PKF71627.1"/>
    <property type="molecule type" value="Genomic_DNA"/>
</dbReference>
<protein>
    <submittedName>
        <fullName evidence="3">Uncharacterized protein</fullName>
    </submittedName>
</protein>
<proteinExistence type="predicted"/>
<name>A0A2I0CR44_9PSED</name>
<dbReference type="RefSeq" id="WP_101193195.1">
    <property type="nucleotide sequence ID" value="NZ_PIYS01000010.1"/>
</dbReference>
<evidence type="ECO:0000313" key="4">
    <source>
        <dbReference type="Proteomes" id="UP000242861"/>
    </source>
</evidence>
<organism evidence="3 4">
    <name type="scientific">Pseudomonas fluvialis</name>
    <dbReference type="NCBI Taxonomy" id="1793966"/>
    <lineage>
        <taxon>Bacteria</taxon>
        <taxon>Pseudomonadati</taxon>
        <taxon>Pseudomonadota</taxon>
        <taxon>Gammaproteobacteria</taxon>
        <taxon>Pseudomonadales</taxon>
        <taxon>Pseudomonadaceae</taxon>
        <taxon>Pseudomonas</taxon>
    </lineage>
</organism>
<evidence type="ECO:0000313" key="3">
    <source>
        <dbReference type="EMBL" id="PKF71627.1"/>
    </source>
</evidence>
<evidence type="ECO:0000256" key="2">
    <source>
        <dbReference type="SAM" id="Phobius"/>
    </source>
</evidence>
<feature type="region of interest" description="Disordered" evidence="1">
    <location>
        <begin position="125"/>
        <end position="145"/>
    </location>
</feature>
<feature type="transmembrane region" description="Helical" evidence="2">
    <location>
        <begin position="88"/>
        <end position="107"/>
    </location>
</feature>
<dbReference type="Proteomes" id="UP000242861">
    <property type="component" value="Unassembled WGS sequence"/>
</dbReference>
<keyword evidence="2" id="KW-0812">Transmembrane</keyword>
<feature type="transmembrane region" description="Helical" evidence="2">
    <location>
        <begin position="25"/>
        <end position="53"/>
    </location>
</feature>
<keyword evidence="2" id="KW-0472">Membrane</keyword>
<dbReference type="AlphaFoldDB" id="A0A2I0CR44"/>
<accession>A0A2I0CR44</accession>
<gene>
    <name evidence="3" type="ORF">CW360_06910</name>
</gene>
<sequence>MSQPSAETESLSLLMWQLLLALARLLLPLLLVAILPLSWGLLLEALLLAVLLLSGRRWPAVGRQLSALLCGCVLGTAFAIGRCIASDWSILLSVLWVLLALAGIGSLERHLGLKVEEEGDLRAEHDPHAGEAGHSAWGGEEPRHTPEGQAIRYLSWGEIAMGGPVYVDCLMPDGVLLEGIGSGSCFSDDGRYFLAPLPSRNAWGLLLLDRQQRCVYRCQPEQTPWQISGCDGQWIRGQYSPLGANQAVQLALDEVLARAQCVALVAIADLWLEPRWQAQLDNAPRRWPGLPSGLAAHGRPFLPESLQALEDPLRPLRYPEYQLWLGEQATGLLLGEDASPRWDGQWLACQARPLEQPEAAWSYWLGAPQQAWRDLGRPQLAEQERLALYPGAIRGIENGQLWIDVELGSPLPNRGEYGEQLSDYLSTVETKRGHDVWGRIRPGECAPTCLEVLWPGDGQRQRLRSQVLSGQRHLLFDEVAREQGWPAYALSLDGQVVQGQWQLEHRLSSDQRWVALLPACAAPALAEQVQVLELASGRLLASPPLLVERLRDFHDGVLEVVTLQGLCSEGFQPHPLYMADQPAPPAGEAARYYLERGYGRACHRLQRLHCRDEGLQLQAEWRLVSRPQAVNADGDFILPAPGGQDAAWLRGCETEYPDNWLREQCARRDGYVLTASGCALFGVTPSMAWDASGRYLLLTHQRGWDDPHNDDPNHSRQWLLWLLDTQQRSLRRRPGSIGGMPRIDKTDAQGWQVRVFEADWDCPEDAGRLCRVSLEELLALPAEQLEPRGERWHLPGEQRPVQHWQAFELAQLAAWRR</sequence>
<reference evidence="4" key="1">
    <citation type="submission" date="2017-12" db="EMBL/GenBank/DDBJ databases">
        <authorList>
            <person name="Yu X.-Y."/>
        </authorList>
    </citation>
    <scope>NUCLEOTIDE SEQUENCE [LARGE SCALE GENOMIC DNA]</scope>
    <source>
        <strain evidence="4">ZYSR67-Z</strain>
    </source>
</reference>
<keyword evidence="2" id="KW-1133">Transmembrane helix</keyword>
<comment type="caution">
    <text evidence="3">The sequence shown here is derived from an EMBL/GenBank/DDBJ whole genome shotgun (WGS) entry which is preliminary data.</text>
</comment>
<evidence type="ECO:0000256" key="1">
    <source>
        <dbReference type="SAM" id="MobiDB-lite"/>
    </source>
</evidence>